<dbReference type="GO" id="GO:0006083">
    <property type="term" value="P:acetate metabolic process"/>
    <property type="evidence" value="ECO:0007669"/>
    <property type="project" value="TreeGrafter"/>
</dbReference>
<reference evidence="11" key="1">
    <citation type="submission" date="2022-05" db="EMBL/GenBank/DDBJ databases">
        <title>Comparative genomics of Staphylococcus equorum isolates.</title>
        <authorList>
            <person name="Luelf R.H."/>
        </authorList>
    </citation>
    <scope>NUCLEOTIDE SEQUENCE</scope>
    <source>
        <strain evidence="11">TMW 2.2497</strain>
    </source>
</reference>
<dbReference type="Proteomes" id="UP001152422">
    <property type="component" value="Unassembled WGS sequence"/>
</dbReference>
<dbReference type="EMBL" id="JAMBQA010000001">
    <property type="protein sequence ID" value="MDG0845040.1"/>
    <property type="molecule type" value="Genomic_DNA"/>
</dbReference>
<keyword evidence="7 9" id="KW-0067">ATP-binding</keyword>
<dbReference type="InterPro" id="IPR000890">
    <property type="entry name" value="Aliphatic_acid_kin_short-chain"/>
</dbReference>
<dbReference type="GO" id="GO:0008776">
    <property type="term" value="F:acetate kinase activity"/>
    <property type="evidence" value="ECO:0007669"/>
    <property type="project" value="TreeGrafter"/>
</dbReference>
<keyword evidence="4 9" id="KW-0808">Transferase</keyword>
<evidence type="ECO:0000256" key="10">
    <source>
        <dbReference type="RuleBase" id="RU003835"/>
    </source>
</evidence>
<dbReference type="GO" id="GO:0005737">
    <property type="term" value="C:cytoplasm"/>
    <property type="evidence" value="ECO:0007669"/>
    <property type="project" value="UniProtKB-SubCell"/>
</dbReference>
<dbReference type="EC" id="2.7.2.7" evidence="9"/>
<comment type="catalytic activity">
    <reaction evidence="8 9">
        <text>butanoate + ATP = butanoyl phosphate + ADP</text>
        <dbReference type="Rhea" id="RHEA:13585"/>
        <dbReference type="ChEBI" id="CHEBI:17968"/>
        <dbReference type="ChEBI" id="CHEBI:30616"/>
        <dbReference type="ChEBI" id="CHEBI:58079"/>
        <dbReference type="ChEBI" id="CHEBI:456216"/>
        <dbReference type="EC" id="2.7.2.7"/>
    </reaction>
</comment>
<keyword evidence="3 9" id="KW-0963">Cytoplasm</keyword>
<proteinExistence type="inferred from homology"/>
<dbReference type="PROSITE" id="PS01076">
    <property type="entry name" value="ACETATE_KINASE_2"/>
    <property type="match status" value="1"/>
</dbReference>
<accession>A0A9X4L1G0</accession>
<dbReference type="GO" id="GO:0005524">
    <property type="term" value="F:ATP binding"/>
    <property type="evidence" value="ECO:0007669"/>
    <property type="project" value="UniProtKB-KW"/>
</dbReference>
<comment type="subcellular location">
    <subcellularLocation>
        <location evidence="1 9">Cytoplasm</location>
    </subcellularLocation>
</comment>
<evidence type="ECO:0000313" key="12">
    <source>
        <dbReference type="Proteomes" id="UP001152422"/>
    </source>
</evidence>
<dbReference type="InterPro" id="IPR011245">
    <property type="entry name" value="Butyrate_kin"/>
</dbReference>
<organism evidence="11 12">
    <name type="scientific">Staphylococcus equorum</name>
    <dbReference type="NCBI Taxonomy" id="246432"/>
    <lineage>
        <taxon>Bacteria</taxon>
        <taxon>Bacillati</taxon>
        <taxon>Bacillota</taxon>
        <taxon>Bacilli</taxon>
        <taxon>Bacillales</taxon>
        <taxon>Staphylococcaceae</taxon>
        <taxon>Staphylococcus</taxon>
    </lineage>
</organism>
<evidence type="ECO:0000256" key="2">
    <source>
        <dbReference type="ARBA" id="ARBA00008748"/>
    </source>
</evidence>
<evidence type="ECO:0000256" key="4">
    <source>
        <dbReference type="ARBA" id="ARBA00022679"/>
    </source>
</evidence>
<evidence type="ECO:0000256" key="9">
    <source>
        <dbReference type="HAMAP-Rule" id="MF_00542"/>
    </source>
</evidence>
<evidence type="ECO:0000256" key="8">
    <source>
        <dbReference type="ARBA" id="ARBA00048596"/>
    </source>
</evidence>
<comment type="similarity">
    <text evidence="2 9 10">Belongs to the acetokinase family.</text>
</comment>
<keyword evidence="6 9" id="KW-0418">Kinase</keyword>
<dbReference type="PRINTS" id="PR00471">
    <property type="entry name" value="ACETATEKNASE"/>
</dbReference>
<dbReference type="InterPro" id="IPR043129">
    <property type="entry name" value="ATPase_NBD"/>
</dbReference>
<dbReference type="Gene3D" id="3.30.420.40">
    <property type="match status" value="2"/>
</dbReference>
<dbReference type="NCBIfam" id="NF002834">
    <property type="entry name" value="PRK03011.1-5"/>
    <property type="match status" value="1"/>
</dbReference>
<dbReference type="AlphaFoldDB" id="A0A9X4L1G0"/>
<dbReference type="PROSITE" id="PS01075">
    <property type="entry name" value="ACETATE_KINASE_1"/>
    <property type="match status" value="1"/>
</dbReference>
<evidence type="ECO:0000313" key="11">
    <source>
        <dbReference type="EMBL" id="MDG0845040.1"/>
    </source>
</evidence>
<dbReference type="NCBIfam" id="TIGR02707">
    <property type="entry name" value="butyr_kinase"/>
    <property type="match status" value="1"/>
</dbReference>
<comment type="caution">
    <text evidence="11">The sequence shown here is derived from an EMBL/GenBank/DDBJ whole genome shotgun (WGS) entry which is preliminary data.</text>
</comment>
<dbReference type="GO" id="GO:0047761">
    <property type="term" value="F:butyrate kinase activity"/>
    <property type="evidence" value="ECO:0007669"/>
    <property type="project" value="UniProtKB-UniRule"/>
</dbReference>
<dbReference type="RefSeq" id="WP_277582816.1">
    <property type="nucleotide sequence ID" value="NZ_JAMBPY010000001.1"/>
</dbReference>
<dbReference type="InterPro" id="IPR023865">
    <property type="entry name" value="Aliphatic_acid_kinase_CS"/>
</dbReference>
<dbReference type="SUPFAM" id="SSF53067">
    <property type="entry name" value="Actin-like ATPase domain"/>
    <property type="match status" value="2"/>
</dbReference>
<keyword evidence="5 9" id="KW-0547">Nucleotide-binding</keyword>
<sequence length="353" mass="39320">MSQILVLNLGSTSSKVAIYTDAYCNYNETIRHDFEITSLNLIEQIKHRRFEIEHFVKKVADVNFSDFDGIACRGGLLKPIRGGVYTINETMYNDLRTFKYGNHASNLSGVIGYELSQDFQIPVFTIDPVVVDELMDIARVTGIKDIKRRCIFHALNQKAVASLYANTSNRTYKHVNVIVAHMGGGITVGAHKQGLVVDVNEGLLGEGPFSPERAGSIPNDLLYEYGYKRNFTPQEMNHFLSKKGGFINMFNTNDLKVLSLKYESDNDVKLAFDALAYQVAKAIGERAIVFKGNVDQVILTGGLSYNKTLTSLIQSYVDWIAPVTIYPGEKEMDALATRTSLVLEGIESAKVYS</sequence>
<protein>
    <recommendedName>
        <fullName evidence="9">Probable butyrate kinase</fullName>
        <shortName evidence="9">BK</shortName>
        <ecNumber evidence="9">2.7.2.7</ecNumber>
    </recommendedName>
    <alternativeName>
        <fullName evidence="9">Branched-chain carboxylic acid kinase</fullName>
    </alternativeName>
</protein>
<gene>
    <name evidence="9 11" type="primary">buk</name>
    <name evidence="11" type="ORF">M4L89_02115</name>
</gene>
<evidence type="ECO:0000256" key="1">
    <source>
        <dbReference type="ARBA" id="ARBA00004496"/>
    </source>
</evidence>
<dbReference type="PANTHER" id="PTHR21060">
    <property type="entry name" value="ACETATE KINASE"/>
    <property type="match status" value="1"/>
</dbReference>
<name>A0A9X4L1G0_9STAP</name>
<dbReference type="CDD" id="cd24011">
    <property type="entry name" value="ASKHA_NBD_BK"/>
    <property type="match status" value="1"/>
</dbReference>
<dbReference type="PANTHER" id="PTHR21060:SF3">
    <property type="entry name" value="BUTYRATE KINASE 2-RELATED"/>
    <property type="match status" value="1"/>
</dbReference>
<evidence type="ECO:0000256" key="6">
    <source>
        <dbReference type="ARBA" id="ARBA00022777"/>
    </source>
</evidence>
<evidence type="ECO:0000256" key="7">
    <source>
        <dbReference type="ARBA" id="ARBA00022840"/>
    </source>
</evidence>
<evidence type="ECO:0000256" key="3">
    <source>
        <dbReference type="ARBA" id="ARBA00022490"/>
    </source>
</evidence>
<dbReference type="HAMAP" id="MF_00542">
    <property type="entry name" value="Butyrate_kinase"/>
    <property type="match status" value="1"/>
</dbReference>
<dbReference type="Pfam" id="PF00871">
    <property type="entry name" value="Acetate_kinase"/>
    <property type="match status" value="1"/>
</dbReference>
<evidence type="ECO:0000256" key="5">
    <source>
        <dbReference type="ARBA" id="ARBA00022741"/>
    </source>
</evidence>
<keyword evidence="12" id="KW-1185">Reference proteome</keyword>
<dbReference type="PIRSF" id="PIRSF036458">
    <property type="entry name" value="Butyrate_kin"/>
    <property type="match status" value="1"/>
</dbReference>